<keyword evidence="13" id="KW-0130">Cell adhesion</keyword>
<evidence type="ECO:0000256" key="17">
    <source>
        <dbReference type="ARBA" id="ARBA00023273"/>
    </source>
</evidence>
<dbReference type="GO" id="GO:0031528">
    <property type="term" value="C:microvillus membrane"/>
    <property type="evidence" value="ECO:0007669"/>
    <property type="project" value="TreeGrafter"/>
</dbReference>
<dbReference type="GO" id="GO:0033634">
    <property type="term" value="P:positive regulation of cell-cell adhesion mediated by integrin"/>
    <property type="evidence" value="ECO:0007669"/>
    <property type="project" value="TreeGrafter"/>
</dbReference>
<evidence type="ECO:0000256" key="13">
    <source>
        <dbReference type="ARBA" id="ARBA00022889"/>
    </source>
</evidence>
<protein>
    <recommendedName>
        <fullName evidence="9">Podocalyxin</fullName>
    </recommendedName>
    <alternativeName>
        <fullName evidence="18">Podocalyxin-like protein 1</fullName>
    </alternativeName>
</protein>
<keyword evidence="15 20" id="KW-0472">Membrane</keyword>
<feature type="compositionally biased region" description="Low complexity" evidence="19">
    <location>
        <begin position="87"/>
        <end position="107"/>
    </location>
</feature>
<dbReference type="EMBL" id="KL215899">
    <property type="protein sequence ID" value="KFV67210.1"/>
    <property type="molecule type" value="Genomic_DNA"/>
</dbReference>
<keyword evidence="11 20" id="KW-0812">Transmembrane</keyword>
<evidence type="ECO:0000256" key="2">
    <source>
        <dbReference type="ARBA" id="ARBA00004221"/>
    </source>
</evidence>
<comment type="subcellular location">
    <subcellularLocation>
        <location evidence="2">Apical cell membrane</location>
    </subcellularLocation>
    <subcellularLocation>
        <location evidence="6">Cell projection</location>
        <location evidence="6">Filopodium</location>
    </subcellularLocation>
    <subcellularLocation>
        <location evidence="7">Cell projection</location>
        <location evidence="7">Lamellipodium</location>
    </subcellularLocation>
    <subcellularLocation>
        <location evidence="1">Cell projection</location>
        <location evidence="1">Microvillus</location>
    </subcellularLocation>
    <subcellularLocation>
        <location evidence="4">Cell projection</location>
        <location evidence="4">Ruffle</location>
    </subcellularLocation>
    <subcellularLocation>
        <location evidence="3">Membrane raft</location>
    </subcellularLocation>
    <subcellularLocation>
        <location evidence="5">Membrane</location>
        <topology evidence="5">Single-pass type I membrane protein</topology>
    </subcellularLocation>
</comment>
<evidence type="ECO:0000256" key="8">
    <source>
        <dbReference type="ARBA" id="ARBA00007029"/>
    </source>
</evidence>
<organism evidence="21 22">
    <name type="scientific">Dryobates pubescens</name>
    <name type="common">Downy woodpecker</name>
    <name type="synonym">Picoides pubescens</name>
    <dbReference type="NCBI Taxonomy" id="118200"/>
    <lineage>
        <taxon>Eukaryota</taxon>
        <taxon>Metazoa</taxon>
        <taxon>Chordata</taxon>
        <taxon>Craniata</taxon>
        <taxon>Vertebrata</taxon>
        <taxon>Euteleostomi</taxon>
        <taxon>Archelosauria</taxon>
        <taxon>Archosauria</taxon>
        <taxon>Dinosauria</taxon>
        <taxon>Saurischia</taxon>
        <taxon>Theropoda</taxon>
        <taxon>Coelurosauria</taxon>
        <taxon>Aves</taxon>
        <taxon>Neognathae</taxon>
        <taxon>Neoaves</taxon>
        <taxon>Telluraves</taxon>
        <taxon>Coraciimorphae</taxon>
        <taxon>Piciformes</taxon>
        <taxon>Picidae</taxon>
        <taxon>Dryobates</taxon>
    </lineage>
</organism>
<gene>
    <name evidence="21" type="ORF">N307_09317</name>
</gene>
<evidence type="ECO:0000256" key="14">
    <source>
        <dbReference type="ARBA" id="ARBA00022989"/>
    </source>
</evidence>
<evidence type="ECO:0000256" key="6">
    <source>
        <dbReference type="ARBA" id="ARBA00004486"/>
    </source>
</evidence>
<comment type="similarity">
    <text evidence="8">Belongs to the podocalyxin family.</text>
</comment>
<name>A0A093GAH5_DRYPU</name>
<dbReference type="GO" id="GO:0007155">
    <property type="term" value="P:cell adhesion"/>
    <property type="evidence" value="ECO:0007669"/>
    <property type="project" value="UniProtKB-KW"/>
</dbReference>
<feature type="compositionally biased region" description="Low complexity" evidence="19">
    <location>
        <begin position="141"/>
        <end position="174"/>
    </location>
</feature>
<feature type="compositionally biased region" description="Low complexity" evidence="19">
    <location>
        <begin position="1"/>
        <end position="24"/>
    </location>
</feature>
<evidence type="ECO:0000256" key="18">
    <source>
        <dbReference type="ARBA" id="ARBA00031141"/>
    </source>
</evidence>
<dbReference type="GO" id="GO:0001726">
    <property type="term" value="C:ruffle"/>
    <property type="evidence" value="ECO:0007669"/>
    <property type="project" value="UniProtKB-SubCell"/>
</dbReference>
<dbReference type="GO" id="GO:0016477">
    <property type="term" value="P:cell migration"/>
    <property type="evidence" value="ECO:0007669"/>
    <property type="project" value="InterPro"/>
</dbReference>
<feature type="compositionally biased region" description="Polar residues" evidence="19">
    <location>
        <begin position="203"/>
        <end position="213"/>
    </location>
</feature>
<evidence type="ECO:0000256" key="16">
    <source>
        <dbReference type="ARBA" id="ARBA00023180"/>
    </source>
</evidence>
<reference evidence="21 22" key="1">
    <citation type="submission" date="2014-04" db="EMBL/GenBank/DDBJ databases">
        <title>Genome evolution of avian class.</title>
        <authorList>
            <person name="Zhang G."/>
            <person name="Li C."/>
        </authorList>
    </citation>
    <scope>NUCLEOTIDE SEQUENCE [LARGE SCALE GENOMIC DNA]</scope>
    <source>
        <strain evidence="21">BGI_N307</strain>
    </source>
</reference>
<dbReference type="GO" id="GO:0016324">
    <property type="term" value="C:apical plasma membrane"/>
    <property type="evidence" value="ECO:0007669"/>
    <property type="project" value="UniProtKB-SubCell"/>
</dbReference>
<feature type="compositionally biased region" description="Polar residues" evidence="19">
    <location>
        <begin position="109"/>
        <end position="128"/>
    </location>
</feature>
<keyword evidence="12" id="KW-0732">Signal</keyword>
<evidence type="ECO:0000313" key="21">
    <source>
        <dbReference type="EMBL" id="KFV67210.1"/>
    </source>
</evidence>
<dbReference type="GO" id="GO:0032534">
    <property type="term" value="P:regulation of microvillus assembly"/>
    <property type="evidence" value="ECO:0007669"/>
    <property type="project" value="TreeGrafter"/>
</dbReference>
<dbReference type="Pfam" id="PF06365">
    <property type="entry name" value="CD34_antigen"/>
    <property type="match status" value="1"/>
</dbReference>
<feature type="region of interest" description="Disordered" evidence="19">
    <location>
        <begin position="1"/>
        <end position="255"/>
    </location>
</feature>
<evidence type="ECO:0000256" key="12">
    <source>
        <dbReference type="ARBA" id="ARBA00022729"/>
    </source>
</evidence>
<dbReference type="PANTHER" id="PTHR12067:SF5">
    <property type="entry name" value="PODOCALYXIN"/>
    <property type="match status" value="1"/>
</dbReference>
<feature type="compositionally biased region" description="Low complexity" evidence="19">
    <location>
        <begin position="33"/>
        <end position="62"/>
    </location>
</feature>
<feature type="compositionally biased region" description="Polar residues" evidence="19">
    <location>
        <begin position="229"/>
        <end position="238"/>
    </location>
</feature>
<evidence type="ECO:0000256" key="20">
    <source>
        <dbReference type="SAM" id="Phobius"/>
    </source>
</evidence>
<evidence type="ECO:0000256" key="11">
    <source>
        <dbReference type="ARBA" id="ARBA00022692"/>
    </source>
</evidence>
<keyword evidence="14 20" id="KW-1133">Transmembrane helix</keyword>
<dbReference type="GO" id="GO:0030175">
    <property type="term" value="C:filopodium"/>
    <property type="evidence" value="ECO:0007669"/>
    <property type="project" value="UniProtKB-SubCell"/>
</dbReference>
<keyword evidence="10" id="KW-1003">Cell membrane</keyword>
<evidence type="ECO:0000256" key="4">
    <source>
        <dbReference type="ARBA" id="ARBA00004466"/>
    </source>
</evidence>
<dbReference type="Proteomes" id="UP000053875">
    <property type="component" value="Unassembled WGS sequence"/>
</dbReference>
<evidence type="ECO:0000313" key="22">
    <source>
        <dbReference type="Proteomes" id="UP000053875"/>
    </source>
</evidence>
<keyword evidence="17" id="KW-0966">Cell projection</keyword>
<evidence type="ECO:0000256" key="1">
    <source>
        <dbReference type="ARBA" id="ARBA00004105"/>
    </source>
</evidence>
<dbReference type="AlphaFoldDB" id="A0A093GAH5"/>
<dbReference type="GO" id="GO:0045121">
    <property type="term" value="C:membrane raft"/>
    <property type="evidence" value="ECO:0007669"/>
    <property type="project" value="UniProtKB-SubCell"/>
</dbReference>
<evidence type="ECO:0000256" key="7">
    <source>
        <dbReference type="ARBA" id="ARBA00004510"/>
    </source>
</evidence>
<feature type="non-terminal residue" evidence="21">
    <location>
        <position position="478"/>
    </location>
</feature>
<accession>A0A093GAH5</accession>
<keyword evidence="22" id="KW-1185">Reference proteome</keyword>
<evidence type="ECO:0000256" key="3">
    <source>
        <dbReference type="ARBA" id="ARBA00004285"/>
    </source>
</evidence>
<dbReference type="InterPro" id="IPR017403">
    <property type="entry name" value="PODXL"/>
</dbReference>
<evidence type="ECO:0000256" key="15">
    <source>
        <dbReference type="ARBA" id="ARBA00023136"/>
    </source>
</evidence>
<feature type="non-terminal residue" evidence="21">
    <location>
        <position position="1"/>
    </location>
</feature>
<proteinExistence type="inferred from homology"/>
<dbReference type="GO" id="GO:0022408">
    <property type="term" value="P:negative regulation of cell-cell adhesion"/>
    <property type="evidence" value="ECO:0007669"/>
    <property type="project" value="TreeGrafter"/>
</dbReference>
<sequence>TTRPPTTSVTSSARIEGPTPRNNPGNPPPIPTTSPHQSQQDSSSVSSGGSPAPPSVTSSTAQQKTSPAGSLGSLPATTTASPVLTHVSSISATTGGSGTGVASSPSVEAQGSQPVDQLASTTASTGVPVSNLPPVQKDYGVSSPSSVSKQPHSSSSSPVLGLASSTTPGSTGTSVTALAGPVSHTTSNASLSLPPENTDKFSEATTTPTSGGDQRSPEAGSVPTKPSIADQSPTSEQPLTPGLGDQPECSRCGHHHPNTSLQNEVICKDQVQNSLPNIYLKEPRTCAMWRTASTNNSFFESFCSTGQHTFNASREACTVMLTSHERHSHHWAVQTILHIHLDPEEVLEDLKEKEKLEELGIANITYDKREQEMIINDEFSTPLIITIVTLAGSLLLIAAIYGCCHQRFSQKKDQQRLTEELQTMENGYHDNPTLEVMETSSEMQEKKVNLNGELGDSWIVPLDTLMKEDLEEEEDTHL</sequence>
<evidence type="ECO:0000256" key="9">
    <source>
        <dbReference type="ARBA" id="ARBA00017371"/>
    </source>
</evidence>
<keyword evidence="16" id="KW-0325">Glycoprotein</keyword>
<evidence type="ECO:0000256" key="19">
    <source>
        <dbReference type="SAM" id="MobiDB-lite"/>
    </source>
</evidence>
<evidence type="ECO:0000256" key="10">
    <source>
        <dbReference type="ARBA" id="ARBA00022475"/>
    </source>
</evidence>
<dbReference type="InterPro" id="IPR013836">
    <property type="entry name" value="CD34/Podocalyxin"/>
</dbReference>
<dbReference type="PANTHER" id="PTHR12067">
    <property type="entry name" value="PODOCALYXIN"/>
    <property type="match status" value="1"/>
</dbReference>
<dbReference type="STRING" id="118200.A0A093GAH5"/>
<feature type="transmembrane region" description="Helical" evidence="20">
    <location>
        <begin position="383"/>
        <end position="404"/>
    </location>
</feature>
<evidence type="ECO:0000256" key="5">
    <source>
        <dbReference type="ARBA" id="ARBA00004479"/>
    </source>
</evidence>
<dbReference type="GO" id="GO:0030027">
    <property type="term" value="C:lamellipodium"/>
    <property type="evidence" value="ECO:0007669"/>
    <property type="project" value="UniProtKB-SubCell"/>
</dbReference>